<organism evidence="1 2">
    <name type="scientific">Micromonospora auratinigra</name>
    <dbReference type="NCBI Taxonomy" id="261654"/>
    <lineage>
        <taxon>Bacteria</taxon>
        <taxon>Bacillati</taxon>
        <taxon>Actinomycetota</taxon>
        <taxon>Actinomycetes</taxon>
        <taxon>Micromonosporales</taxon>
        <taxon>Micromonosporaceae</taxon>
        <taxon>Micromonospora</taxon>
    </lineage>
</organism>
<gene>
    <name evidence="1" type="ORF">GA0070611_3383</name>
</gene>
<dbReference type="EMBL" id="LT594323">
    <property type="protein sequence ID" value="SBT46454.1"/>
    <property type="molecule type" value="Genomic_DNA"/>
</dbReference>
<dbReference type="RefSeq" id="WP_231921148.1">
    <property type="nucleotide sequence ID" value="NZ_LT594323.1"/>
</dbReference>
<dbReference type="PATRIC" id="fig|261654.4.peg.3436"/>
<evidence type="ECO:0000313" key="2">
    <source>
        <dbReference type="Proteomes" id="UP000199385"/>
    </source>
</evidence>
<accession>A0A1A8ZQQ3</accession>
<dbReference type="Proteomes" id="UP000199385">
    <property type="component" value="Chromosome I"/>
</dbReference>
<dbReference type="STRING" id="261654.GA0070611_3383"/>
<evidence type="ECO:0000313" key="1">
    <source>
        <dbReference type="EMBL" id="SBT46454.1"/>
    </source>
</evidence>
<protein>
    <submittedName>
        <fullName evidence="1">Uncharacterized protein</fullName>
    </submittedName>
</protein>
<reference evidence="2" key="1">
    <citation type="submission" date="2016-06" db="EMBL/GenBank/DDBJ databases">
        <authorList>
            <person name="Varghese N."/>
            <person name="Submissions Spin"/>
        </authorList>
    </citation>
    <scope>NUCLEOTIDE SEQUENCE [LARGE SCALE GENOMIC DNA]</scope>
    <source>
        <strain evidence="2">DSM 44815</strain>
    </source>
</reference>
<dbReference type="AlphaFoldDB" id="A0A1A8ZQQ3"/>
<keyword evidence="2" id="KW-1185">Reference proteome</keyword>
<proteinExistence type="predicted"/>
<name>A0A1A8ZQQ3_9ACTN</name>
<sequence>MRTASSVRAGRRRWFLAALADPDSPELGRSLAEVGAAVAGDAPRLVLAVASAVGPWRPFGEVRLDAERGAHLDAAPAFDPIGNVPPGLRAEGLIAWLRDSGYRGSRRARGASAQSGGSTGFTV</sequence>